<evidence type="ECO:0000313" key="17">
    <source>
        <dbReference type="Proteomes" id="UP000050865"/>
    </source>
</evidence>
<keyword evidence="17" id="KW-1185">Reference proteome</keyword>
<gene>
    <name evidence="16" type="ORF">FC75_GL002256</name>
</gene>
<dbReference type="Gene3D" id="3.30.70.360">
    <property type="match status" value="1"/>
</dbReference>
<dbReference type="NCBIfam" id="TIGR01910">
    <property type="entry name" value="DapE-ArgE"/>
    <property type="match status" value="1"/>
</dbReference>
<dbReference type="PANTHER" id="PTHR43808">
    <property type="entry name" value="ACETYLORNITHINE DEACETYLASE"/>
    <property type="match status" value="1"/>
</dbReference>
<dbReference type="AlphaFoldDB" id="A0A0R2EZ94"/>
<evidence type="ECO:0000259" key="15">
    <source>
        <dbReference type="Pfam" id="PF07687"/>
    </source>
</evidence>
<name>A0A0R2EZ94_9LACO</name>
<dbReference type="InterPro" id="IPR010182">
    <property type="entry name" value="ArgE/DapE"/>
</dbReference>
<dbReference type="SUPFAM" id="SSF55031">
    <property type="entry name" value="Bacterial exopeptidase dimerisation domain"/>
    <property type="match status" value="1"/>
</dbReference>
<evidence type="ECO:0000256" key="9">
    <source>
        <dbReference type="ARBA" id="ARBA00022801"/>
    </source>
</evidence>
<keyword evidence="12" id="KW-0457">Lysine biosynthesis</keyword>
<dbReference type="Pfam" id="PF07687">
    <property type="entry name" value="M20_dimer"/>
    <property type="match status" value="1"/>
</dbReference>
<dbReference type="InterPro" id="IPR011650">
    <property type="entry name" value="Peptidase_M20_dimer"/>
</dbReference>
<organism evidence="16 17">
    <name type="scientific">Lacticaseibacillus camelliae DSM 22697 = JCM 13995</name>
    <dbReference type="NCBI Taxonomy" id="1423730"/>
    <lineage>
        <taxon>Bacteria</taxon>
        <taxon>Bacillati</taxon>
        <taxon>Bacillota</taxon>
        <taxon>Bacilli</taxon>
        <taxon>Lactobacillales</taxon>
        <taxon>Lactobacillaceae</taxon>
        <taxon>Lacticaseibacillus</taxon>
    </lineage>
</organism>
<comment type="cofactor">
    <cofactor evidence="1">
        <name>Co(2+)</name>
        <dbReference type="ChEBI" id="CHEBI:48828"/>
    </cofactor>
</comment>
<evidence type="ECO:0000256" key="2">
    <source>
        <dbReference type="ARBA" id="ARBA00001947"/>
    </source>
</evidence>
<dbReference type="UniPathway" id="UPA00034">
    <property type="reaction ID" value="UER00021"/>
</dbReference>
<keyword evidence="10" id="KW-0862">Zinc</keyword>
<dbReference type="CDD" id="cd08659">
    <property type="entry name" value="M20_ArgE_DapE-like"/>
    <property type="match status" value="1"/>
</dbReference>
<dbReference type="EC" id="3.5.1.18" evidence="5"/>
<dbReference type="InterPro" id="IPR050072">
    <property type="entry name" value="Peptidase_M20A"/>
</dbReference>
<keyword evidence="7" id="KW-0028">Amino-acid biosynthesis</keyword>
<dbReference type="InterPro" id="IPR001261">
    <property type="entry name" value="ArgE/DapE_CS"/>
</dbReference>
<evidence type="ECO:0000256" key="5">
    <source>
        <dbReference type="ARBA" id="ARBA00011921"/>
    </source>
</evidence>
<dbReference type="OrthoDB" id="9792335at2"/>
<dbReference type="Proteomes" id="UP000050865">
    <property type="component" value="Unassembled WGS sequence"/>
</dbReference>
<dbReference type="GO" id="GO:0009014">
    <property type="term" value="F:succinyl-diaminopimelate desuccinylase activity"/>
    <property type="evidence" value="ECO:0007669"/>
    <property type="project" value="UniProtKB-EC"/>
</dbReference>
<dbReference type="Pfam" id="PF01546">
    <property type="entry name" value="Peptidase_M20"/>
    <property type="match status" value="1"/>
</dbReference>
<dbReference type="GO" id="GO:0046872">
    <property type="term" value="F:metal ion binding"/>
    <property type="evidence" value="ECO:0007669"/>
    <property type="project" value="UniProtKB-KW"/>
</dbReference>
<keyword evidence="8" id="KW-0479">Metal-binding</keyword>
<evidence type="ECO:0000256" key="6">
    <source>
        <dbReference type="ARBA" id="ARBA00016853"/>
    </source>
</evidence>
<keyword evidence="9" id="KW-0378">Hydrolase</keyword>
<reference evidence="16 17" key="1">
    <citation type="journal article" date="2015" name="Genome Announc.">
        <title>Expanding the biotechnology potential of lactobacilli through comparative genomics of 213 strains and associated genera.</title>
        <authorList>
            <person name="Sun Z."/>
            <person name="Harris H.M."/>
            <person name="McCann A."/>
            <person name="Guo C."/>
            <person name="Argimon S."/>
            <person name="Zhang W."/>
            <person name="Yang X."/>
            <person name="Jeffery I.B."/>
            <person name="Cooney J.C."/>
            <person name="Kagawa T.F."/>
            <person name="Liu W."/>
            <person name="Song Y."/>
            <person name="Salvetti E."/>
            <person name="Wrobel A."/>
            <person name="Rasinkangas P."/>
            <person name="Parkhill J."/>
            <person name="Rea M.C."/>
            <person name="O'Sullivan O."/>
            <person name="Ritari J."/>
            <person name="Douillard F.P."/>
            <person name="Paul Ross R."/>
            <person name="Yang R."/>
            <person name="Briner A.E."/>
            <person name="Felis G.E."/>
            <person name="de Vos W.M."/>
            <person name="Barrangou R."/>
            <person name="Klaenhammer T.R."/>
            <person name="Caufield P.W."/>
            <person name="Cui Y."/>
            <person name="Zhang H."/>
            <person name="O'Toole P.W."/>
        </authorList>
    </citation>
    <scope>NUCLEOTIDE SEQUENCE [LARGE SCALE GENOMIC DNA]</scope>
    <source>
        <strain evidence="16 17">DSM 22697</strain>
    </source>
</reference>
<dbReference type="NCBIfam" id="NF006365">
    <property type="entry name" value="PRK08588.1"/>
    <property type="match status" value="1"/>
</dbReference>
<dbReference type="EMBL" id="AYZJ01000050">
    <property type="protein sequence ID" value="KRN21454.1"/>
    <property type="molecule type" value="Genomic_DNA"/>
</dbReference>
<dbReference type="RefSeq" id="WP_054664432.1">
    <property type="nucleotide sequence ID" value="NZ_AYZJ01000050.1"/>
</dbReference>
<dbReference type="Gene3D" id="3.40.630.10">
    <property type="entry name" value="Zn peptidases"/>
    <property type="match status" value="1"/>
</dbReference>
<evidence type="ECO:0000256" key="1">
    <source>
        <dbReference type="ARBA" id="ARBA00001941"/>
    </source>
</evidence>
<dbReference type="STRING" id="1423730.FC75_GL002256"/>
<feature type="domain" description="Peptidase M20 dimerisation" evidence="15">
    <location>
        <begin position="169"/>
        <end position="272"/>
    </location>
</feature>
<comment type="caution">
    <text evidence="16">The sequence shown here is derived from an EMBL/GenBank/DDBJ whole genome shotgun (WGS) entry which is preliminary data.</text>
</comment>
<dbReference type="InterPro" id="IPR002933">
    <property type="entry name" value="Peptidase_M20"/>
</dbReference>
<dbReference type="GO" id="GO:0009089">
    <property type="term" value="P:lysine biosynthetic process via diaminopimelate"/>
    <property type="evidence" value="ECO:0007669"/>
    <property type="project" value="UniProtKB-UniPathway"/>
</dbReference>
<comment type="pathway">
    <text evidence="3">Amino-acid biosynthesis; L-lysine biosynthesis via DAP pathway; LL-2,6-diaminopimelate from (S)-tetrahydrodipicolinate (succinylase route): step 3/3.</text>
</comment>
<dbReference type="InterPro" id="IPR036264">
    <property type="entry name" value="Bact_exopeptidase_dim_dom"/>
</dbReference>
<protein>
    <recommendedName>
        <fullName evidence="6">Probable succinyl-diaminopimelate desuccinylase</fullName>
        <ecNumber evidence="5">3.5.1.18</ecNumber>
    </recommendedName>
</protein>
<evidence type="ECO:0000256" key="14">
    <source>
        <dbReference type="ARBA" id="ARBA00051301"/>
    </source>
</evidence>
<comment type="catalytic activity">
    <reaction evidence="14">
        <text>N-succinyl-(2S,6S)-2,6-diaminopimelate + H2O = (2S,6S)-2,6-diaminopimelate + succinate</text>
        <dbReference type="Rhea" id="RHEA:22608"/>
        <dbReference type="ChEBI" id="CHEBI:15377"/>
        <dbReference type="ChEBI" id="CHEBI:30031"/>
        <dbReference type="ChEBI" id="CHEBI:57609"/>
        <dbReference type="ChEBI" id="CHEBI:58087"/>
        <dbReference type="EC" id="3.5.1.18"/>
    </reaction>
</comment>
<accession>A0A0R2EZ94</accession>
<keyword evidence="11" id="KW-0220">Diaminopimelate biosynthesis</keyword>
<dbReference type="SUPFAM" id="SSF53187">
    <property type="entry name" value="Zn-dependent exopeptidases"/>
    <property type="match status" value="1"/>
</dbReference>
<proteinExistence type="inferred from homology"/>
<evidence type="ECO:0000256" key="10">
    <source>
        <dbReference type="ARBA" id="ARBA00022833"/>
    </source>
</evidence>
<dbReference type="GO" id="GO:0019877">
    <property type="term" value="P:diaminopimelate biosynthetic process"/>
    <property type="evidence" value="ECO:0007669"/>
    <property type="project" value="UniProtKB-KW"/>
</dbReference>
<evidence type="ECO:0000256" key="12">
    <source>
        <dbReference type="ARBA" id="ARBA00023154"/>
    </source>
</evidence>
<comment type="cofactor">
    <cofactor evidence="2">
        <name>Zn(2+)</name>
        <dbReference type="ChEBI" id="CHEBI:29105"/>
    </cofactor>
</comment>
<evidence type="ECO:0000256" key="3">
    <source>
        <dbReference type="ARBA" id="ARBA00005130"/>
    </source>
</evidence>
<sequence length="378" mass="40928">MDEATAFLQQLVQIDTSTNATNESQVAHVIQKKLADAGIDSKLIPYAKNRDNLVAEFGTGKPIFAFTGHQDVVNTGDLSKWTYPPFEGHIGDGKLYGRGASDMKSGLAAEVLAFIALKQSGFDHHVRLILTIGEEYGAMGAQQLTDAGYADDIDALLVGEPTAGKIEFGHAGSYNYKVKSYGKSAHSSLPALGTNAIVKLTDFIVAERHLFDDVPVDPVIGPLVHSVTVLKAGDQVNTIPDYAELAGNIRPTPSFINEKVTARLKDAVAKIDAAGAGSLKFELTHTFYPVLTPTDSKLVTRANEAIESVSGKKLALTISHGATDASDFTKSKNKFETIIYGPGDEDKNLSHQINEYVSLDRYHTVIKEYEAIVRHYFD</sequence>
<evidence type="ECO:0000256" key="13">
    <source>
        <dbReference type="ARBA" id="ARBA00023285"/>
    </source>
</evidence>
<dbReference type="PANTHER" id="PTHR43808:SF8">
    <property type="entry name" value="PEPTIDASE M20 DIMERISATION DOMAIN-CONTAINING PROTEIN"/>
    <property type="match status" value="1"/>
</dbReference>
<comment type="similarity">
    <text evidence="4">Belongs to the peptidase M20A family.</text>
</comment>
<evidence type="ECO:0000256" key="7">
    <source>
        <dbReference type="ARBA" id="ARBA00022605"/>
    </source>
</evidence>
<dbReference type="PROSITE" id="PS00759">
    <property type="entry name" value="ARGE_DAPE_CPG2_2"/>
    <property type="match status" value="1"/>
</dbReference>
<evidence type="ECO:0000256" key="11">
    <source>
        <dbReference type="ARBA" id="ARBA00022915"/>
    </source>
</evidence>
<dbReference type="PATRIC" id="fig|1423730.4.peg.2344"/>
<keyword evidence="13" id="KW-0170">Cobalt</keyword>
<evidence type="ECO:0000313" key="16">
    <source>
        <dbReference type="EMBL" id="KRN21454.1"/>
    </source>
</evidence>
<evidence type="ECO:0000256" key="4">
    <source>
        <dbReference type="ARBA" id="ARBA00006247"/>
    </source>
</evidence>
<evidence type="ECO:0000256" key="8">
    <source>
        <dbReference type="ARBA" id="ARBA00022723"/>
    </source>
</evidence>